<feature type="compositionally biased region" description="Basic and acidic residues" evidence="1">
    <location>
        <begin position="144"/>
        <end position="162"/>
    </location>
</feature>
<accession>A0AAV8XZQ5</accession>
<dbReference type="Proteomes" id="UP001162162">
    <property type="component" value="Unassembled WGS sequence"/>
</dbReference>
<keyword evidence="2" id="KW-0812">Transmembrane</keyword>
<feature type="region of interest" description="Disordered" evidence="1">
    <location>
        <begin position="118"/>
        <end position="164"/>
    </location>
</feature>
<dbReference type="AlphaFoldDB" id="A0AAV8XZQ5"/>
<dbReference type="EMBL" id="JAPWTK010000247">
    <property type="protein sequence ID" value="KAJ8944595.1"/>
    <property type="molecule type" value="Genomic_DNA"/>
</dbReference>
<feature type="region of interest" description="Disordered" evidence="1">
    <location>
        <begin position="28"/>
        <end position="48"/>
    </location>
</feature>
<evidence type="ECO:0000256" key="2">
    <source>
        <dbReference type="SAM" id="Phobius"/>
    </source>
</evidence>
<feature type="compositionally biased region" description="Polar residues" evidence="1">
    <location>
        <begin position="134"/>
        <end position="143"/>
    </location>
</feature>
<comment type="caution">
    <text evidence="3">The sequence shown here is derived from an EMBL/GenBank/DDBJ whole genome shotgun (WGS) entry which is preliminary data.</text>
</comment>
<name>A0AAV8XZQ5_9CUCU</name>
<evidence type="ECO:0000256" key="1">
    <source>
        <dbReference type="SAM" id="MobiDB-lite"/>
    </source>
</evidence>
<reference evidence="3" key="1">
    <citation type="journal article" date="2023" name="Insect Mol. Biol.">
        <title>Genome sequencing provides insights into the evolution of gene families encoding plant cell wall-degrading enzymes in longhorned beetles.</title>
        <authorList>
            <person name="Shin N.R."/>
            <person name="Okamura Y."/>
            <person name="Kirsch R."/>
            <person name="Pauchet Y."/>
        </authorList>
    </citation>
    <scope>NUCLEOTIDE SEQUENCE</scope>
    <source>
        <strain evidence="3">AMC_N1</strain>
    </source>
</reference>
<sequence length="181" mass="20176">MSFESPYRSKLSTAILKLQSSQVMKNLSENGGKKEEEEGNGTTEAGEAEPLGLKNVEGCFLVTIYGTILAATLVIVEYLIYMCKISSKAKIPFQDAFKQELKFYSDFNSNYTVRHPKTGSQELEVKKKSSSKSRTPPLSMSKSYNERDGETTKSRSNGDIKRPISYGFVIPSSAEKLNEIF</sequence>
<proteinExistence type="predicted"/>
<evidence type="ECO:0000313" key="3">
    <source>
        <dbReference type="EMBL" id="KAJ8944595.1"/>
    </source>
</evidence>
<keyword evidence="2" id="KW-1133">Transmembrane helix</keyword>
<feature type="transmembrane region" description="Helical" evidence="2">
    <location>
        <begin position="60"/>
        <end position="81"/>
    </location>
</feature>
<organism evidence="3 4">
    <name type="scientific">Aromia moschata</name>
    <dbReference type="NCBI Taxonomy" id="1265417"/>
    <lineage>
        <taxon>Eukaryota</taxon>
        <taxon>Metazoa</taxon>
        <taxon>Ecdysozoa</taxon>
        <taxon>Arthropoda</taxon>
        <taxon>Hexapoda</taxon>
        <taxon>Insecta</taxon>
        <taxon>Pterygota</taxon>
        <taxon>Neoptera</taxon>
        <taxon>Endopterygota</taxon>
        <taxon>Coleoptera</taxon>
        <taxon>Polyphaga</taxon>
        <taxon>Cucujiformia</taxon>
        <taxon>Chrysomeloidea</taxon>
        <taxon>Cerambycidae</taxon>
        <taxon>Cerambycinae</taxon>
        <taxon>Callichromatini</taxon>
        <taxon>Aromia</taxon>
    </lineage>
</organism>
<evidence type="ECO:0000313" key="4">
    <source>
        <dbReference type="Proteomes" id="UP001162162"/>
    </source>
</evidence>
<protein>
    <submittedName>
        <fullName evidence="3">Uncharacterized protein</fullName>
    </submittedName>
</protein>
<gene>
    <name evidence="3" type="ORF">NQ318_006009</name>
</gene>
<keyword evidence="4" id="KW-1185">Reference proteome</keyword>
<keyword evidence="2" id="KW-0472">Membrane</keyword>